<keyword evidence="13" id="KW-0961">Cell wall biogenesis/degradation</keyword>
<keyword evidence="6 17" id="KW-0812">Transmembrane</keyword>
<name>A0A1Q2KX69_9BACL</name>
<dbReference type="RefSeq" id="WP_077588670.1">
    <property type="nucleotide sequence ID" value="NZ_CP019640.1"/>
</dbReference>
<dbReference type="EMBL" id="CP019640">
    <property type="protein sequence ID" value="AQQ52791.1"/>
    <property type="molecule type" value="Genomic_DNA"/>
</dbReference>
<organism evidence="20 21">
    <name type="scientific">Planococcus lenghuensis</name>
    <dbReference type="NCBI Taxonomy" id="2213202"/>
    <lineage>
        <taxon>Bacteria</taxon>
        <taxon>Bacillati</taxon>
        <taxon>Bacillota</taxon>
        <taxon>Bacilli</taxon>
        <taxon>Bacillales</taxon>
        <taxon>Caryophanaceae</taxon>
        <taxon>Planococcus</taxon>
    </lineage>
</organism>
<dbReference type="Pfam" id="PF00912">
    <property type="entry name" value="Transgly"/>
    <property type="match status" value="1"/>
</dbReference>
<dbReference type="InterPro" id="IPR036950">
    <property type="entry name" value="PBP_transglycosylase"/>
</dbReference>
<dbReference type="Gene3D" id="3.90.1310.40">
    <property type="match status" value="1"/>
</dbReference>
<dbReference type="GO" id="GO:0008955">
    <property type="term" value="F:peptidoglycan glycosyltransferase activity"/>
    <property type="evidence" value="ECO:0007669"/>
    <property type="project" value="UniProtKB-EC"/>
</dbReference>
<evidence type="ECO:0000256" key="17">
    <source>
        <dbReference type="SAM" id="Phobius"/>
    </source>
</evidence>
<evidence type="ECO:0000256" key="6">
    <source>
        <dbReference type="ARBA" id="ARBA00022692"/>
    </source>
</evidence>
<evidence type="ECO:0000256" key="10">
    <source>
        <dbReference type="ARBA" id="ARBA00022989"/>
    </source>
</evidence>
<dbReference type="InterPro" id="IPR001264">
    <property type="entry name" value="Glyco_trans_51"/>
</dbReference>
<accession>A0A1Q2KX69</accession>
<keyword evidence="11 17" id="KW-0472">Membrane</keyword>
<dbReference type="AlphaFoldDB" id="A0A1Q2KX69"/>
<evidence type="ECO:0000256" key="14">
    <source>
        <dbReference type="ARBA" id="ARBA00034000"/>
    </source>
</evidence>
<evidence type="ECO:0000259" key="19">
    <source>
        <dbReference type="Pfam" id="PF00912"/>
    </source>
</evidence>
<keyword evidence="1" id="KW-1003">Cell membrane</keyword>
<protein>
    <submittedName>
        <fullName evidence="20">Peptidoglycan glycosyltransferase</fullName>
    </submittedName>
</protein>
<feature type="transmembrane region" description="Helical" evidence="17">
    <location>
        <begin position="34"/>
        <end position="62"/>
    </location>
</feature>
<evidence type="ECO:0000256" key="4">
    <source>
        <dbReference type="ARBA" id="ARBA00022676"/>
    </source>
</evidence>
<feature type="region of interest" description="Disordered" evidence="16">
    <location>
        <begin position="921"/>
        <end position="992"/>
    </location>
</feature>
<keyword evidence="10 17" id="KW-1133">Transmembrane helix</keyword>
<comment type="catalytic activity">
    <reaction evidence="14">
        <text>Preferential cleavage: (Ac)2-L-Lys-D-Ala-|-D-Ala. Also transpeptidation of peptidyl-alanyl moieties that are N-acyl substituents of D-alanine.</text>
        <dbReference type="EC" id="3.4.16.4"/>
    </reaction>
</comment>
<dbReference type="InterPro" id="IPR001460">
    <property type="entry name" value="PCN-bd_Tpept"/>
</dbReference>
<evidence type="ECO:0000256" key="7">
    <source>
        <dbReference type="ARBA" id="ARBA00022801"/>
    </source>
</evidence>
<dbReference type="InterPro" id="IPR013783">
    <property type="entry name" value="Ig-like_fold"/>
</dbReference>
<keyword evidence="7" id="KW-0378">Hydrolase</keyword>
<evidence type="ECO:0000256" key="5">
    <source>
        <dbReference type="ARBA" id="ARBA00022679"/>
    </source>
</evidence>
<sequence>MKDRLTTWFTKAEESYDKFVSSRWMKGLRITSGVFWNLALLLAIFLVAGGIFAASVGAGYFASLVDETKLLTKEEMREQIFAYTQTSELFFSDEQYLGKLRTDLEREEITLDDVSQTAIDAVLATEDEYFNEHEGIVPKAVLRGLVQDLTNAPEQTGGSTLTQQLIKNQILTNEVSYERKAKEMLLAMRLEQFMNKDEIMEAYLNIIPYGRNSSGANIAGIETASQGIFGVSADELSLPQAAFIAGIPKAPFSYTPFTRAGAVKDAEGLEPGINRMKTVLFRMKETGYITEEEYNAANAYDITQDFRENEPRSFEEYPFLTFELERRATRILMDVLAEKNGVEPESLLENDKLYEEYAILAERALYSGGYRIHSTIDKETYIAMEEAKDAYEQYGYTYPAGTLDGQGNPIEDSLPVQVGSVLIENRTGRIVSFVGGRDYELENYNHATQAYRSIGSSAKPLLVYGPAVEKGLIGAGSPVVDVKFELEQPNGDVYEPTNYYGSSEQGIMPARAALASSQNLPALRLYYQMMDDNPLEYAMKAGLTSIDPEYENVPSAPLGGGIEGTVEQVANAYTTFANGGEFIDAYMVDRIEDADGNIVFEQELDPVQVFSPQTAYILTDMMRDTFTGSVGTARRAESELAFIADFAGKTGTTQESKDSWLTGFNPNVTLTTWLGYDNEYFTLDDPANNSFPHPSTRNNVLWATLMNSIYEVNPELVGGEEEAFVAPEGVVTRPFCAFSGMAPGGGCTGSLVREDLFNAEAMVPSQPDDSITSGSYTTVNGTRYAALPSTPSDFTSGGRVGVSSEFVDRMLGELGGEPGKLFPPGSPFSNVVSGAKFKADSSAPAAVTAERSGDSIRWSNSSSNDVVGYRIYTGSGSRIASIAESEENTYRLPRPGSYYVVAVDITGRTSSASNRVIVALPEPDPVPASAPEPAEPEPEPAAEEPSPPAEEPAPAEGDGAAESPPADEGDNGTAEEPAPPAEEPTPPEDDAA</sequence>
<feature type="domain" description="Glycosyl transferase family 51" evidence="19">
    <location>
        <begin position="95"/>
        <end position="283"/>
    </location>
</feature>
<evidence type="ECO:0000256" key="1">
    <source>
        <dbReference type="ARBA" id="ARBA00022475"/>
    </source>
</evidence>
<keyword evidence="9" id="KW-0573">Peptidoglycan synthesis</keyword>
<feature type="compositionally biased region" description="Low complexity" evidence="16">
    <location>
        <begin position="952"/>
        <end position="964"/>
    </location>
</feature>
<keyword evidence="8" id="KW-0133">Cell shape</keyword>
<reference evidence="20 21" key="1">
    <citation type="submission" date="2017-02" db="EMBL/GenBank/DDBJ databases">
        <title>The complete genomic sequence of a novel cold adapted crude oil-degrading bacterium Planococcus qaidamina Y42.</title>
        <authorList>
            <person name="Yang R."/>
        </authorList>
    </citation>
    <scope>NUCLEOTIDE SEQUENCE [LARGE SCALE GENOMIC DNA]</scope>
    <source>
        <strain evidence="20 21">Y42</strain>
    </source>
</reference>
<evidence type="ECO:0000256" key="12">
    <source>
        <dbReference type="ARBA" id="ARBA00023268"/>
    </source>
</evidence>
<dbReference type="SUPFAM" id="SSF53955">
    <property type="entry name" value="Lysozyme-like"/>
    <property type="match status" value="1"/>
</dbReference>
<dbReference type="GO" id="GO:0009252">
    <property type="term" value="P:peptidoglycan biosynthetic process"/>
    <property type="evidence" value="ECO:0007669"/>
    <property type="project" value="UniProtKB-KW"/>
</dbReference>
<dbReference type="InterPro" id="IPR012338">
    <property type="entry name" value="Beta-lactam/transpept-like"/>
</dbReference>
<evidence type="ECO:0000313" key="21">
    <source>
        <dbReference type="Proteomes" id="UP000188184"/>
    </source>
</evidence>
<evidence type="ECO:0000256" key="15">
    <source>
        <dbReference type="ARBA" id="ARBA00049902"/>
    </source>
</evidence>
<dbReference type="GO" id="GO:0009002">
    <property type="term" value="F:serine-type D-Ala-D-Ala carboxypeptidase activity"/>
    <property type="evidence" value="ECO:0007669"/>
    <property type="project" value="UniProtKB-EC"/>
</dbReference>
<evidence type="ECO:0000256" key="13">
    <source>
        <dbReference type="ARBA" id="ARBA00023316"/>
    </source>
</evidence>
<dbReference type="GO" id="GO:0008658">
    <property type="term" value="F:penicillin binding"/>
    <property type="evidence" value="ECO:0007669"/>
    <property type="project" value="InterPro"/>
</dbReference>
<feature type="domain" description="Penicillin-binding protein transpeptidase" evidence="18">
    <location>
        <begin position="421"/>
        <end position="667"/>
    </location>
</feature>
<dbReference type="SUPFAM" id="SSF56601">
    <property type="entry name" value="beta-lactamase/transpeptidase-like"/>
    <property type="match status" value="1"/>
</dbReference>
<evidence type="ECO:0000256" key="9">
    <source>
        <dbReference type="ARBA" id="ARBA00022984"/>
    </source>
</evidence>
<dbReference type="InterPro" id="IPR023346">
    <property type="entry name" value="Lysozyme-like_dom_sf"/>
</dbReference>
<dbReference type="GO" id="GO:0030288">
    <property type="term" value="C:outer membrane-bounded periplasmic space"/>
    <property type="evidence" value="ECO:0007669"/>
    <property type="project" value="TreeGrafter"/>
</dbReference>
<keyword evidence="21" id="KW-1185">Reference proteome</keyword>
<evidence type="ECO:0000256" key="2">
    <source>
        <dbReference type="ARBA" id="ARBA00022645"/>
    </source>
</evidence>
<dbReference type="GO" id="GO:0008360">
    <property type="term" value="P:regulation of cell shape"/>
    <property type="evidence" value="ECO:0007669"/>
    <property type="project" value="UniProtKB-KW"/>
</dbReference>
<keyword evidence="5 20" id="KW-0808">Transferase</keyword>
<evidence type="ECO:0000256" key="16">
    <source>
        <dbReference type="SAM" id="MobiDB-lite"/>
    </source>
</evidence>
<evidence type="ECO:0000256" key="3">
    <source>
        <dbReference type="ARBA" id="ARBA00022670"/>
    </source>
</evidence>
<evidence type="ECO:0000256" key="11">
    <source>
        <dbReference type="ARBA" id="ARBA00023136"/>
    </source>
</evidence>
<keyword evidence="3" id="KW-0645">Protease</keyword>
<dbReference type="Gene3D" id="1.10.3810.10">
    <property type="entry name" value="Biosynthetic peptidoglycan transglycosylase-like"/>
    <property type="match status" value="1"/>
</dbReference>
<evidence type="ECO:0000259" key="18">
    <source>
        <dbReference type="Pfam" id="PF00905"/>
    </source>
</evidence>
<keyword evidence="2" id="KW-0121">Carboxypeptidase</keyword>
<comment type="catalytic activity">
    <reaction evidence="15">
        <text>[GlcNAc-(1-&gt;4)-Mur2Ac(oyl-L-Ala-gamma-D-Glu-L-Lys-D-Ala-D-Ala)](n)-di-trans,octa-cis-undecaprenyl diphosphate + beta-D-GlcNAc-(1-&gt;4)-Mur2Ac(oyl-L-Ala-gamma-D-Glu-L-Lys-D-Ala-D-Ala)-di-trans,octa-cis-undecaprenyl diphosphate = [GlcNAc-(1-&gt;4)-Mur2Ac(oyl-L-Ala-gamma-D-Glu-L-Lys-D-Ala-D-Ala)](n+1)-di-trans,octa-cis-undecaprenyl diphosphate + di-trans,octa-cis-undecaprenyl diphosphate + H(+)</text>
        <dbReference type="Rhea" id="RHEA:23708"/>
        <dbReference type="Rhea" id="RHEA-COMP:9602"/>
        <dbReference type="Rhea" id="RHEA-COMP:9603"/>
        <dbReference type="ChEBI" id="CHEBI:15378"/>
        <dbReference type="ChEBI" id="CHEBI:58405"/>
        <dbReference type="ChEBI" id="CHEBI:60033"/>
        <dbReference type="ChEBI" id="CHEBI:78435"/>
        <dbReference type="EC" id="2.4.99.28"/>
    </reaction>
</comment>
<proteinExistence type="predicted"/>
<dbReference type="InterPro" id="IPR050396">
    <property type="entry name" value="Glycosyltr_51/Transpeptidase"/>
</dbReference>
<keyword evidence="12" id="KW-0511">Multifunctional enzyme</keyword>
<dbReference type="Gene3D" id="2.60.40.10">
    <property type="entry name" value="Immunoglobulins"/>
    <property type="match status" value="1"/>
</dbReference>
<gene>
    <name evidence="20" type="ORF">B0X71_06620</name>
</gene>
<dbReference type="GO" id="GO:0071555">
    <property type="term" value="P:cell wall organization"/>
    <property type="evidence" value="ECO:0007669"/>
    <property type="project" value="UniProtKB-KW"/>
</dbReference>
<dbReference type="Gene3D" id="3.40.710.10">
    <property type="entry name" value="DD-peptidase/beta-lactamase superfamily"/>
    <property type="match status" value="1"/>
</dbReference>
<dbReference type="Proteomes" id="UP000188184">
    <property type="component" value="Chromosome"/>
</dbReference>
<dbReference type="KEGG" id="pmar:B0X71_06620"/>
<evidence type="ECO:0000256" key="8">
    <source>
        <dbReference type="ARBA" id="ARBA00022960"/>
    </source>
</evidence>
<dbReference type="PANTHER" id="PTHR32282">
    <property type="entry name" value="BINDING PROTEIN TRANSPEPTIDASE, PUTATIVE-RELATED"/>
    <property type="match status" value="1"/>
</dbReference>
<dbReference type="GO" id="GO:0006508">
    <property type="term" value="P:proteolysis"/>
    <property type="evidence" value="ECO:0007669"/>
    <property type="project" value="UniProtKB-KW"/>
</dbReference>
<evidence type="ECO:0000313" key="20">
    <source>
        <dbReference type="EMBL" id="AQQ52791.1"/>
    </source>
</evidence>
<dbReference type="PANTHER" id="PTHR32282:SF32">
    <property type="entry name" value="PENICILLIN-BINDING PROTEIN 2A"/>
    <property type="match status" value="1"/>
</dbReference>
<dbReference type="Pfam" id="PF00905">
    <property type="entry name" value="Transpeptidase"/>
    <property type="match status" value="1"/>
</dbReference>
<keyword evidence="4" id="KW-0328">Glycosyltransferase</keyword>